<feature type="region of interest" description="Disordered" evidence="1">
    <location>
        <begin position="252"/>
        <end position="274"/>
    </location>
</feature>
<gene>
    <name evidence="2" type="ORF">BLNAU_17063</name>
</gene>
<dbReference type="Proteomes" id="UP001281761">
    <property type="component" value="Unassembled WGS sequence"/>
</dbReference>
<dbReference type="EMBL" id="JARBJD010000186">
    <property type="protein sequence ID" value="KAK2948027.1"/>
    <property type="molecule type" value="Genomic_DNA"/>
</dbReference>
<dbReference type="SUPFAM" id="SSF48371">
    <property type="entry name" value="ARM repeat"/>
    <property type="match status" value="1"/>
</dbReference>
<proteinExistence type="predicted"/>
<dbReference type="InterPro" id="IPR016024">
    <property type="entry name" value="ARM-type_fold"/>
</dbReference>
<name>A0ABQ9XBJ7_9EUKA</name>
<evidence type="ECO:0000256" key="1">
    <source>
        <dbReference type="SAM" id="MobiDB-lite"/>
    </source>
</evidence>
<evidence type="ECO:0000313" key="3">
    <source>
        <dbReference type="Proteomes" id="UP001281761"/>
    </source>
</evidence>
<feature type="compositionally biased region" description="Polar residues" evidence="1">
    <location>
        <begin position="256"/>
        <end position="274"/>
    </location>
</feature>
<comment type="caution">
    <text evidence="2">The sequence shown here is derived from an EMBL/GenBank/DDBJ whole genome shotgun (WGS) entry which is preliminary data.</text>
</comment>
<dbReference type="Gene3D" id="1.25.10.10">
    <property type="entry name" value="Leucine-rich Repeat Variant"/>
    <property type="match status" value="1"/>
</dbReference>
<dbReference type="InterPro" id="IPR011989">
    <property type="entry name" value="ARM-like"/>
</dbReference>
<reference evidence="2 3" key="1">
    <citation type="journal article" date="2022" name="bioRxiv">
        <title>Genomics of Preaxostyla Flagellates Illuminates Evolutionary Transitions and the Path Towards Mitochondrial Loss.</title>
        <authorList>
            <person name="Novak L.V.F."/>
            <person name="Treitli S.C."/>
            <person name="Pyrih J."/>
            <person name="Halakuc P."/>
            <person name="Pipaliya S.V."/>
            <person name="Vacek V."/>
            <person name="Brzon O."/>
            <person name="Soukal P."/>
            <person name="Eme L."/>
            <person name="Dacks J.B."/>
            <person name="Karnkowska A."/>
            <person name="Elias M."/>
            <person name="Hampl V."/>
        </authorList>
    </citation>
    <scope>NUCLEOTIDE SEQUENCE [LARGE SCALE GENOMIC DNA]</scope>
    <source>
        <strain evidence="2">NAU3</strain>
        <tissue evidence="2">Gut</tissue>
    </source>
</reference>
<evidence type="ECO:0000313" key="2">
    <source>
        <dbReference type="EMBL" id="KAK2948027.1"/>
    </source>
</evidence>
<organism evidence="2 3">
    <name type="scientific">Blattamonas nauphoetae</name>
    <dbReference type="NCBI Taxonomy" id="2049346"/>
    <lineage>
        <taxon>Eukaryota</taxon>
        <taxon>Metamonada</taxon>
        <taxon>Preaxostyla</taxon>
        <taxon>Oxymonadida</taxon>
        <taxon>Blattamonas</taxon>
    </lineage>
</organism>
<keyword evidence="3" id="KW-1185">Reference proteome</keyword>
<protein>
    <submittedName>
        <fullName evidence="2">Uncharacterized protein</fullName>
    </submittedName>
</protein>
<sequence length="720" mass="80611">MMSVHNPFSATLRPLDAPRLTALRVVNPCLDQDDRGIQKALVDGAMSAKSESGYFQPPGKSVGASSFESIVAIYSMDDECEISVVGEERDKTTEHIPSYSRVMVIAGLASAPPKLNDITFLHHNCWREVFLSLQTKHRNRFQKNHPPPPDPSTVSSLDTEPQIVFHQPPPFSESMDDQDVAQYVVSSGSLSLPLSIREDAPIIQSTLPETLSSDSIGFEDSLTPPPCDDSIFVLEILQHLISYHFIAKSEPDSNEEAVSSPQSPLVSPNPNEQTQDQTIDLYEKFSLALFDEDDKVMLGSLERCRRVCEELDPQVVISDLSEFLDLLVMALHSDDPRISRASSSLLIVLLPKVDLESFTNRFWNPLSSSFLDGNRNEQKILLLTATLLVSSKDMPAYSFTNVLMSFDWKGLETVRLDTALLMRAVEFLVSLFEHRPTNLSRKTASILRQFESKQNALSRISSRIASQSALNDIAPKLVSSELSYSVIMSLDFGRELPQPLFDYVASTDISTHHQLLDIPVSSFLNHTSSNLRVYRQQTFLMELFFERQLRSDPQHFFEREVDNPRASSTVFLHTPVIGLHSLLLRGVHPSWKLNSINDDVVDVLMHDAHLTNIDLQLRLYTLFPPPCALSFFSSLLEQHSLSQTFANTSPLLHSLVATTVPFGESCSFTRLFDLFVSHILSAQCRHITSLSPNTFLTLILHEIFRNNGVKLEAPTLGATT</sequence>
<accession>A0ABQ9XBJ7</accession>